<name>A0AAN9JT36_CLITE</name>
<evidence type="ECO:0000259" key="4">
    <source>
        <dbReference type="PROSITE" id="PS50828"/>
    </source>
</evidence>
<dbReference type="SUPFAM" id="SSF48452">
    <property type="entry name" value="TPR-like"/>
    <property type="match status" value="1"/>
</dbReference>
<gene>
    <name evidence="5" type="ORF">RJT34_14318</name>
</gene>
<dbReference type="InterPro" id="IPR011990">
    <property type="entry name" value="TPR-like_helical_dom_sf"/>
</dbReference>
<feature type="repeat" description="PPR" evidence="3">
    <location>
        <begin position="326"/>
        <end position="360"/>
    </location>
</feature>
<dbReference type="GO" id="GO:0003729">
    <property type="term" value="F:mRNA binding"/>
    <property type="evidence" value="ECO:0007669"/>
    <property type="project" value="TreeGrafter"/>
</dbReference>
<dbReference type="GO" id="GO:0045727">
    <property type="term" value="P:positive regulation of translation"/>
    <property type="evidence" value="ECO:0007669"/>
    <property type="project" value="TreeGrafter"/>
</dbReference>
<comment type="caution">
    <text evidence="5">The sequence shown here is derived from an EMBL/GenBank/DDBJ whole genome shotgun (WGS) entry which is preliminary data.</text>
</comment>
<dbReference type="GO" id="GO:0042134">
    <property type="term" value="F:rRNA primary transcript binding"/>
    <property type="evidence" value="ECO:0007669"/>
    <property type="project" value="TreeGrafter"/>
</dbReference>
<dbReference type="FunFam" id="1.25.40.10:FF:000509">
    <property type="entry name" value="Pentatricopeptide repeat-containing protein At4g16390, chloroplastic"/>
    <property type="match status" value="1"/>
</dbReference>
<dbReference type="GO" id="GO:0009570">
    <property type="term" value="C:chloroplast stroma"/>
    <property type="evidence" value="ECO:0007669"/>
    <property type="project" value="TreeGrafter"/>
</dbReference>
<accession>A0AAN9JT36</accession>
<proteinExistence type="inferred from homology"/>
<feature type="domain" description="Smr" evidence="4">
    <location>
        <begin position="579"/>
        <end position="663"/>
    </location>
</feature>
<protein>
    <recommendedName>
        <fullName evidence="4">Smr domain-containing protein</fullName>
    </recommendedName>
</protein>
<organism evidence="5 6">
    <name type="scientific">Clitoria ternatea</name>
    <name type="common">Butterfly pea</name>
    <dbReference type="NCBI Taxonomy" id="43366"/>
    <lineage>
        <taxon>Eukaryota</taxon>
        <taxon>Viridiplantae</taxon>
        <taxon>Streptophyta</taxon>
        <taxon>Embryophyta</taxon>
        <taxon>Tracheophyta</taxon>
        <taxon>Spermatophyta</taxon>
        <taxon>Magnoliopsida</taxon>
        <taxon>eudicotyledons</taxon>
        <taxon>Gunneridae</taxon>
        <taxon>Pentapetalae</taxon>
        <taxon>rosids</taxon>
        <taxon>fabids</taxon>
        <taxon>Fabales</taxon>
        <taxon>Fabaceae</taxon>
        <taxon>Papilionoideae</taxon>
        <taxon>50 kb inversion clade</taxon>
        <taxon>NPAAA clade</taxon>
        <taxon>indigoferoid/millettioid clade</taxon>
        <taxon>Phaseoleae</taxon>
        <taxon>Clitoria</taxon>
    </lineage>
</organism>
<feature type="repeat" description="PPR" evidence="3">
    <location>
        <begin position="397"/>
        <end position="431"/>
    </location>
</feature>
<dbReference type="GO" id="GO:0009658">
    <property type="term" value="P:chloroplast organization"/>
    <property type="evidence" value="ECO:0007669"/>
    <property type="project" value="UniProtKB-ARBA"/>
</dbReference>
<dbReference type="AlphaFoldDB" id="A0AAN9JT36"/>
<dbReference type="InterPro" id="IPR002625">
    <property type="entry name" value="Smr_dom"/>
</dbReference>
<evidence type="ECO:0000256" key="1">
    <source>
        <dbReference type="ARBA" id="ARBA00007626"/>
    </source>
</evidence>
<evidence type="ECO:0000256" key="3">
    <source>
        <dbReference type="PROSITE-ProRule" id="PRU00708"/>
    </source>
</evidence>
<dbReference type="PANTHER" id="PTHR47447">
    <property type="entry name" value="OS03G0856100 PROTEIN"/>
    <property type="match status" value="1"/>
</dbReference>
<dbReference type="InterPro" id="IPR033443">
    <property type="entry name" value="PROP1-like_PPR_dom"/>
</dbReference>
<keyword evidence="2" id="KW-0677">Repeat</keyword>
<dbReference type="NCBIfam" id="TIGR00756">
    <property type="entry name" value="PPR"/>
    <property type="match status" value="7"/>
</dbReference>
<dbReference type="EMBL" id="JAYKXN010000003">
    <property type="protein sequence ID" value="KAK7303412.1"/>
    <property type="molecule type" value="Genomic_DNA"/>
</dbReference>
<dbReference type="Pfam" id="PF17177">
    <property type="entry name" value="PPR_long"/>
    <property type="match status" value="1"/>
</dbReference>
<dbReference type="Proteomes" id="UP001359559">
    <property type="component" value="Unassembled WGS sequence"/>
</dbReference>
<feature type="repeat" description="PPR" evidence="3">
    <location>
        <begin position="432"/>
        <end position="466"/>
    </location>
</feature>
<dbReference type="SMART" id="SM00463">
    <property type="entry name" value="SMR"/>
    <property type="match status" value="1"/>
</dbReference>
<reference evidence="5 6" key="1">
    <citation type="submission" date="2024-01" db="EMBL/GenBank/DDBJ databases">
        <title>The genomes of 5 underutilized Papilionoideae crops provide insights into root nodulation and disease resistance.</title>
        <authorList>
            <person name="Yuan L."/>
        </authorList>
    </citation>
    <scope>NUCLEOTIDE SEQUENCE [LARGE SCALE GENOMIC DNA]</scope>
    <source>
        <strain evidence="5">LY-2023</strain>
        <tissue evidence="5">Leaf</tissue>
    </source>
</reference>
<feature type="repeat" description="PPR" evidence="3">
    <location>
        <begin position="361"/>
        <end position="395"/>
    </location>
</feature>
<dbReference type="PROSITE" id="PS51375">
    <property type="entry name" value="PPR"/>
    <property type="match status" value="7"/>
</dbReference>
<dbReference type="PROSITE" id="PS50828">
    <property type="entry name" value="SMR"/>
    <property type="match status" value="1"/>
</dbReference>
<evidence type="ECO:0000313" key="6">
    <source>
        <dbReference type="Proteomes" id="UP001359559"/>
    </source>
</evidence>
<feature type="repeat" description="PPR" evidence="3">
    <location>
        <begin position="291"/>
        <end position="325"/>
    </location>
</feature>
<dbReference type="Gene3D" id="1.25.40.10">
    <property type="entry name" value="Tetratricopeptide repeat domain"/>
    <property type="match status" value="3"/>
</dbReference>
<keyword evidence="6" id="KW-1185">Reference proteome</keyword>
<sequence>MSQSYDPPCSSPASAFHYRKSINISFPCFIHFLDIPSKTLLHVPRFSLQDAKHDNLLPKSSSFSKNSIWVNPKSPRPKHLLHISHQPNLRKLANSLDSCNPTPQHVSQILKPLGDNVSERDAVLILNSMVNPHTALLVLSYFQQKINPTRHVVLYNVTLKLFKKVKDVDCAENLFDEMLQRGVKPDRITFSNIIITACVCSLPHKAVEWFEKMPSFGCQIDKNMCSSMIFAYASLGNADMALELYDRAKAEKWHLGTSAFSALIKMFGMLGNYDGCLSVYDDMKALGAKPNMTLYNALLHAMGRAKMARKAEGIYNEMINNGFSPNWHAYTAVLKAYCSARYNRSALSVYREMKGKGMNVNIFLYDMLLEMCAEVGCVDEAVEIFEDIKSSGASTPSSWTFSSLIAMYCRSGKVLEAERMLNEMIQSGFQPNIFVLTSLVRCYGKAKRIDDAVKIFKQLLDLGITPNDHFCCCLVNVMTQTPKEELGKLIDCIEKANTRLGSVVSYLVEEQEGDLDFRKETSELLNSTDAEVKKPLCNCLIDLCVNLNMPQRARDLLDLGVKLEIYANIQSRSETQWSLHLKELSVGTAITALHVWINDLSKALESGEKLPPLLGINTGQGKHKYSDIGLARVFKSHLKELNAPFHEDPDQPGWFLVTKEAAMLFWCSTESIAKFDSLEFGLPTVTL</sequence>
<dbReference type="PANTHER" id="PTHR47447:SF10">
    <property type="entry name" value="PENTATRICOPEPTIDE (PPR) REPEAT PROTEIN"/>
    <property type="match status" value="1"/>
</dbReference>
<evidence type="ECO:0000313" key="5">
    <source>
        <dbReference type="EMBL" id="KAK7303412.1"/>
    </source>
</evidence>
<evidence type="ECO:0000256" key="2">
    <source>
        <dbReference type="ARBA" id="ARBA00022737"/>
    </source>
</evidence>
<dbReference type="InterPro" id="IPR002885">
    <property type="entry name" value="PPR_rpt"/>
</dbReference>
<dbReference type="Pfam" id="PF13041">
    <property type="entry name" value="PPR_2"/>
    <property type="match status" value="2"/>
</dbReference>
<feature type="repeat" description="PPR" evidence="3">
    <location>
        <begin position="151"/>
        <end position="185"/>
    </location>
</feature>
<feature type="repeat" description="PPR" evidence="3">
    <location>
        <begin position="256"/>
        <end position="290"/>
    </location>
</feature>
<comment type="similarity">
    <text evidence="1">Belongs to the PPR family. P subfamily.</text>
</comment>